<gene>
    <name evidence="2" type="ORF">J2S41_006049</name>
</gene>
<dbReference type="SUPFAM" id="SSF48208">
    <property type="entry name" value="Six-hairpin glycosidases"/>
    <property type="match status" value="1"/>
</dbReference>
<dbReference type="InterPro" id="IPR008928">
    <property type="entry name" value="6-hairpin_glycosidase_sf"/>
</dbReference>
<dbReference type="PANTHER" id="PTHR42899">
    <property type="entry name" value="SPERMATOGENESIS-ASSOCIATED PROTEIN 20"/>
    <property type="match status" value="1"/>
</dbReference>
<evidence type="ECO:0000313" key="2">
    <source>
        <dbReference type="EMBL" id="MDR7279271.1"/>
    </source>
</evidence>
<dbReference type="Gene3D" id="1.50.10.10">
    <property type="match status" value="2"/>
</dbReference>
<dbReference type="InterPro" id="IPR004879">
    <property type="entry name" value="Ssp411-like_TRX"/>
</dbReference>
<dbReference type="InterPro" id="IPR024705">
    <property type="entry name" value="Ssp411"/>
</dbReference>
<dbReference type="SUPFAM" id="SSF52833">
    <property type="entry name" value="Thioredoxin-like"/>
    <property type="match status" value="1"/>
</dbReference>
<accession>A0AAE3YV84</accession>
<protein>
    <submittedName>
        <fullName evidence="2">Uncharacterized protein YyaL (SSP411 family)</fullName>
    </submittedName>
</protein>
<evidence type="ECO:0000259" key="1">
    <source>
        <dbReference type="Pfam" id="PF03190"/>
    </source>
</evidence>
<evidence type="ECO:0000313" key="3">
    <source>
        <dbReference type="Proteomes" id="UP001183643"/>
    </source>
</evidence>
<organism evidence="2 3">
    <name type="scientific">Catenuloplanes atrovinosus</name>
    <dbReference type="NCBI Taxonomy" id="137266"/>
    <lineage>
        <taxon>Bacteria</taxon>
        <taxon>Bacillati</taxon>
        <taxon>Actinomycetota</taxon>
        <taxon>Actinomycetes</taxon>
        <taxon>Micromonosporales</taxon>
        <taxon>Micromonosporaceae</taxon>
        <taxon>Catenuloplanes</taxon>
    </lineage>
</organism>
<dbReference type="PIRSF" id="PIRSF006402">
    <property type="entry name" value="UCP006402_thioredoxin"/>
    <property type="match status" value="1"/>
</dbReference>
<reference evidence="2" key="1">
    <citation type="submission" date="2023-07" db="EMBL/GenBank/DDBJ databases">
        <title>Sequencing the genomes of 1000 actinobacteria strains.</title>
        <authorList>
            <person name="Klenk H.-P."/>
        </authorList>
    </citation>
    <scope>NUCLEOTIDE SEQUENCE</scope>
    <source>
        <strain evidence="2">DSM 44707</strain>
    </source>
</reference>
<name>A0AAE3YV84_9ACTN</name>
<feature type="domain" description="Spermatogenesis-associated protein 20-like TRX" evidence="1">
    <location>
        <begin position="1"/>
        <end position="156"/>
    </location>
</feature>
<dbReference type="Gene3D" id="3.40.30.10">
    <property type="entry name" value="Glutaredoxin"/>
    <property type="match status" value="1"/>
</dbReference>
<proteinExistence type="predicted"/>
<sequence length="666" mass="71612">MNRLADATSPYLLQHKDNPVDWWPWGEEAFAEARRRDVPVLISVGYAACHWCHVMAHESFEDEAIAHLVNQGFVAIKVDREERPDVDAVYMTATQAMSGQGGWPMTVFATPSGEPFFCGTYYPRATFAGLLQSVDRAWRTQREDVVKQGAAVVTAIGGAQLAGGPTAPISAELLDAAAARLAEEHDERSGGFGGAPKFPPHMNLLFLLRHWQRTGDARTLEIVRHTAEAMARGGIYDQLAGGFARYSVDAHWTVPHFEKMLYDNALLLRVYAELWRLTGDPLAKRVADEIVSFLVHYLRTEEGGLASALDADTDGVEGLTYAWTPDQLREVLGDEDGPWAADLFQVTPGGTFEHGTSTLVLARDIDDADPAITARWRDVRERLLAARSERPQPARDDKVVAAWNGLAVTALAHYAMALTGSGTAAESVDAAMRCAQLLADRHLVDGRLRRVSRDGAVGSPAGVLEDYGCVAEAFCAMHELTGEGRWLELAGRLLDTGLERFGNGAGGFFDTADDAEKLVTRPADPTDNATPSGLSSMANALIAYAALTGETRYRDAAEAALRTIAPIADRHPRFTGYSLAAAEALISGPYEIAIVTAAPETDPLVAAAIRLAPPGAVVIAGAPDAPGVPLLADRPMIDGRSTAYVCRGFVCDRPVTSEQELAATLG</sequence>
<dbReference type="Pfam" id="PF03190">
    <property type="entry name" value="Thioredox_DsbH"/>
    <property type="match status" value="1"/>
</dbReference>
<dbReference type="InterPro" id="IPR036249">
    <property type="entry name" value="Thioredoxin-like_sf"/>
</dbReference>
<dbReference type="Proteomes" id="UP001183643">
    <property type="component" value="Unassembled WGS sequence"/>
</dbReference>
<keyword evidence="3" id="KW-1185">Reference proteome</keyword>
<comment type="caution">
    <text evidence="2">The sequence shown here is derived from an EMBL/GenBank/DDBJ whole genome shotgun (WGS) entry which is preliminary data.</text>
</comment>
<dbReference type="CDD" id="cd02955">
    <property type="entry name" value="SSP411"/>
    <property type="match status" value="1"/>
</dbReference>
<dbReference type="PANTHER" id="PTHR42899:SF1">
    <property type="entry name" value="SPERMATOGENESIS-ASSOCIATED PROTEIN 20"/>
    <property type="match status" value="1"/>
</dbReference>
<dbReference type="InterPro" id="IPR012341">
    <property type="entry name" value="6hp_glycosidase-like_sf"/>
</dbReference>
<dbReference type="RefSeq" id="WP_310372725.1">
    <property type="nucleotide sequence ID" value="NZ_JAVDYB010000001.1"/>
</dbReference>
<dbReference type="GO" id="GO:0005975">
    <property type="term" value="P:carbohydrate metabolic process"/>
    <property type="evidence" value="ECO:0007669"/>
    <property type="project" value="InterPro"/>
</dbReference>
<dbReference type="EMBL" id="JAVDYB010000001">
    <property type="protein sequence ID" value="MDR7279271.1"/>
    <property type="molecule type" value="Genomic_DNA"/>
</dbReference>
<dbReference type="PROSITE" id="PS50276">
    <property type="entry name" value="PANCREATIC_HORMONE_2"/>
    <property type="match status" value="1"/>
</dbReference>
<dbReference type="AlphaFoldDB" id="A0AAE3YV84"/>